<evidence type="ECO:0000256" key="1">
    <source>
        <dbReference type="SAM" id="MobiDB-lite"/>
    </source>
</evidence>
<gene>
    <name evidence="3" type="primary">Contig10339.g11030</name>
    <name evidence="3" type="ORF">STYLEM_19288</name>
</gene>
<dbReference type="AlphaFoldDB" id="A0A078BA41"/>
<dbReference type="Proteomes" id="UP000039865">
    <property type="component" value="Unassembled WGS sequence"/>
</dbReference>
<evidence type="ECO:0000256" key="2">
    <source>
        <dbReference type="SAM" id="Phobius"/>
    </source>
</evidence>
<proteinExistence type="predicted"/>
<dbReference type="EMBL" id="CCKQ01018205">
    <property type="protein sequence ID" value="CDW90147.1"/>
    <property type="molecule type" value="Genomic_DNA"/>
</dbReference>
<dbReference type="InParanoid" id="A0A078BA41"/>
<feature type="compositionally biased region" description="Polar residues" evidence="1">
    <location>
        <begin position="301"/>
        <end position="311"/>
    </location>
</feature>
<keyword evidence="2" id="KW-1133">Transmembrane helix</keyword>
<name>A0A078BA41_STYLE</name>
<sequence length="324" mass="37433">MKNQASKRDPKSQEGLSQKSLRKYHHEMKSAHGVKSLQTPATYILAIIAALVIYHIDQRYRIDRLVENSKQKVNDIKEEIKQITNEDNEPTQISGILILSILILSAVLAIKRVQNKRQIPQVDESSEEVENVLIQRQMESQSIFCEQISLEEYNYQASFGTKKEILKLVQSDQYREAMIEKGNNIEKWNWQAQDRAEGIYPSDEADILDENINHMNRLQDGEAVIYDPSQKQRVQLKANPQSFAKQASIMKQQNSTHTQSIRKELSQSKIQIVEEKPVHSDSVTKYLNFDTPSLKNKKIPTPSTKQYTLRSSPHILRSTYQELK</sequence>
<feature type="transmembrane region" description="Helical" evidence="2">
    <location>
        <begin position="37"/>
        <end position="56"/>
    </location>
</feature>
<reference evidence="3 4" key="1">
    <citation type="submission" date="2014-06" db="EMBL/GenBank/DDBJ databases">
        <authorList>
            <person name="Swart Estienne"/>
        </authorList>
    </citation>
    <scope>NUCLEOTIDE SEQUENCE [LARGE SCALE GENOMIC DNA]</scope>
    <source>
        <strain evidence="3 4">130c</strain>
    </source>
</reference>
<feature type="transmembrane region" description="Helical" evidence="2">
    <location>
        <begin position="93"/>
        <end position="110"/>
    </location>
</feature>
<evidence type="ECO:0000313" key="4">
    <source>
        <dbReference type="Proteomes" id="UP000039865"/>
    </source>
</evidence>
<feature type="region of interest" description="Disordered" evidence="1">
    <location>
        <begin position="298"/>
        <end position="324"/>
    </location>
</feature>
<organism evidence="3 4">
    <name type="scientific">Stylonychia lemnae</name>
    <name type="common">Ciliate</name>
    <dbReference type="NCBI Taxonomy" id="5949"/>
    <lineage>
        <taxon>Eukaryota</taxon>
        <taxon>Sar</taxon>
        <taxon>Alveolata</taxon>
        <taxon>Ciliophora</taxon>
        <taxon>Intramacronucleata</taxon>
        <taxon>Spirotrichea</taxon>
        <taxon>Stichotrichia</taxon>
        <taxon>Sporadotrichida</taxon>
        <taxon>Oxytrichidae</taxon>
        <taxon>Stylonychinae</taxon>
        <taxon>Stylonychia</taxon>
    </lineage>
</organism>
<keyword evidence="4" id="KW-1185">Reference proteome</keyword>
<evidence type="ECO:0000313" key="3">
    <source>
        <dbReference type="EMBL" id="CDW90147.1"/>
    </source>
</evidence>
<accession>A0A078BA41</accession>
<keyword evidence="2" id="KW-0472">Membrane</keyword>
<keyword evidence="2" id="KW-0812">Transmembrane</keyword>
<protein>
    <submittedName>
        <fullName evidence="3">Uncharacterized protein</fullName>
    </submittedName>
</protein>